<gene>
    <name evidence="1" type="ORF">PICMEDRAFT_18372</name>
</gene>
<dbReference type="GeneID" id="30178661"/>
<dbReference type="AlphaFoldDB" id="A0A1E3NEB7"/>
<dbReference type="RefSeq" id="XP_019015588.1">
    <property type="nucleotide sequence ID" value="XM_019161974.1"/>
</dbReference>
<evidence type="ECO:0000313" key="2">
    <source>
        <dbReference type="Proteomes" id="UP000094455"/>
    </source>
</evidence>
<name>A0A1E3NEB7_9ASCO</name>
<reference evidence="1 2" key="1">
    <citation type="journal article" date="2016" name="Proc. Natl. Acad. Sci. U.S.A.">
        <title>Comparative genomics of biotechnologically important yeasts.</title>
        <authorList>
            <person name="Riley R."/>
            <person name="Haridas S."/>
            <person name="Wolfe K.H."/>
            <person name="Lopes M.R."/>
            <person name="Hittinger C.T."/>
            <person name="Goeker M."/>
            <person name="Salamov A.A."/>
            <person name="Wisecaver J.H."/>
            <person name="Long T.M."/>
            <person name="Calvey C.H."/>
            <person name="Aerts A.L."/>
            <person name="Barry K.W."/>
            <person name="Choi C."/>
            <person name="Clum A."/>
            <person name="Coughlan A.Y."/>
            <person name="Deshpande S."/>
            <person name="Douglass A.P."/>
            <person name="Hanson S.J."/>
            <person name="Klenk H.-P."/>
            <person name="LaButti K.M."/>
            <person name="Lapidus A."/>
            <person name="Lindquist E.A."/>
            <person name="Lipzen A.M."/>
            <person name="Meier-Kolthoff J.P."/>
            <person name="Ohm R.A."/>
            <person name="Otillar R.P."/>
            <person name="Pangilinan J.L."/>
            <person name="Peng Y."/>
            <person name="Rokas A."/>
            <person name="Rosa C.A."/>
            <person name="Scheuner C."/>
            <person name="Sibirny A.A."/>
            <person name="Slot J.C."/>
            <person name="Stielow J.B."/>
            <person name="Sun H."/>
            <person name="Kurtzman C.P."/>
            <person name="Blackwell M."/>
            <person name="Grigoriev I.V."/>
            <person name="Jeffries T.W."/>
        </authorList>
    </citation>
    <scope>NUCLEOTIDE SEQUENCE [LARGE SCALE GENOMIC DNA]</scope>
    <source>
        <strain evidence="1 2">NRRL Y-2026</strain>
    </source>
</reference>
<sequence>MKPTPALLKFFPPVLANIENKRPPLKVPFKYEHVPRFRHKADSRTRIINNMLPDEFKLSNRMLFYSIYFDHDIKLVYKDPKPIDIEQTRILDLGSNLLMLRIYHTLLTNRPETDPIELIDKVDPTEINTLKIRHDFINQFNQILDSKNLLSKISINSTLLKTIKIEKSTRHKVLPMLIGLVHCQYGYEQSKKFIDEWVIRGKWSTVESYSHRGLLEIYTDKKMDVF</sequence>
<keyword evidence="2" id="KW-1185">Reference proteome</keyword>
<proteinExistence type="predicted"/>
<evidence type="ECO:0000313" key="1">
    <source>
        <dbReference type="EMBL" id="ODQ44475.1"/>
    </source>
</evidence>
<dbReference type="OrthoDB" id="3989831at2759"/>
<dbReference type="EMBL" id="KV454007">
    <property type="protein sequence ID" value="ODQ44475.1"/>
    <property type="molecule type" value="Genomic_DNA"/>
</dbReference>
<dbReference type="Proteomes" id="UP000094455">
    <property type="component" value="Unassembled WGS sequence"/>
</dbReference>
<accession>A0A1E3NEB7</accession>
<organism evidence="1 2">
    <name type="scientific">Pichia membranifaciens NRRL Y-2026</name>
    <dbReference type="NCBI Taxonomy" id="763406"/>
    <lineage>
        <taxon>Eukaryota</taxon>
        <taxon>Fungi</taxon>
        <taxon>Dikarya</taxon>
        <taxon>Ascomycota</taxon>
        <taxon>Saccharomycotina</taxon>
        <taxon>Pichiomycetes</taxon>
        <taxon>Pichiales</taxon>
        <taxon>Pichiaceae</taxon>
        <taxon>Pichia</taxon>
    </lineage>
</organism>
<protein>
    <submittedName>
        <fullName evidence="1">Uncharacterized protein</fullName>
    </submittedName>
</protein>